<comment type="function">
    <text evidence="4">DNA-dependent RNA polymerase catalyzes the transcription of DNA into RNA using the four ribonucleoside triphosphates as substrates. Specific peripheric component of RNA polymerase III which synthesizes small RNAs, such as 5S rRNA and tRNAs.</text>
</comment>
<dbReference type="PANTHER" id="PTHR15367">
    <property type="entry name" value="DNA-DIRECTED RNA POLYMERASE III"/>
    <property type="match status" value="1"/>
</dbReference>
<feature type="region of interest" description="Disordered" evidence="5">
    <location>
        <begin position="152"/>
        <end position="213"/>
    </location>
</feature>
<comment type="subcellular location">
    <subcellularLocation>
        <location evidence="1 4">Nucleus</location>
    </subcellularLocation>
</comment>
<dbReference type="GeneID" id="5853641"/>
<dbReference type="RefSeq" id="XP_001729334.1">
    <property type="nucleotide sequence ID" value="XM_001729282.1"/>
</dbReference>
<feature type="compositionally biased region" description="Acidic residues" evidence="5">
    <location>
        <begin position="192"/>
        <end position="213"/>
    </location>
</feature>
<keyword evidence="3 4" id="KW-0539">Nucleus</keyword>
<dbReference type="PIRSF" id="PIRSF000777">
    <property type="entry name" value="RNA_polIII_C31"/>
    <property type="match status" value="1"/>
</dbReference>
<dbReference type="EMBL" id="AAYY01000013">
    <property type="protein sequence ID" value="EDP42120.1"/>
    <property type="molecule type" value="Genomic_DNA"/>
</dbReference>
<dbReference type="KEGG" id="mgl:MGL_3369"/>
<name>A8Q8Y4_MALGO</name>
<dbReference type="InParanoid" id="A8Q8Y4"/>
<evidence type="ECO:0000256" key="3">
    <source>
        <dbReference type="ARBA" id="ARBA00023242"/>
    </source>
</evidence>
<sequence length="213" mass="23623">MASGGRGGRGGGAGALKPIGLTYIEGAQLDEVYTQSDISAAPVFEPPTEEEREIAALQLDVIRRQWDSPYWTQYTSKHSGDEPLLRYTDRYQPDRRGAASTASFLQQVRLQQAVFPPHLWDSFTSSETRRMTRQMAPTSVRAANIDWDNLHLEEKKTGGEGEDELPPDSDEDDLGNYEDEEDDDYAQNYFDNGEDDDDMGGDGGGDGDEAAFD</sequence>
<evidence type="ECO:0000256" key="2">
    <source>
        <dbReference type="ARBA" id="ARBA00008352"/>
    </source>
</evidence>
<evidence type="ECO:0000256" key="1">
    <source>
        <dbReference type="ARBA" id="ARBA00004123"/>
    </source>
</evidence>
<dbReference type="PANTHER" id="PTHR15367:SF2">
    <property type="entry name" value="DNA-DIRECTED RNA POLYMERASE III SUBUNIT"/>
    <property type="match status" value="1"/>
</dbReference>
<dbReference type="Proteomes" id="UP000008837">
    <property type="component" value="Unassembled WGS sequence"/>
</dbReference>
<comment type="caution">
    <text evidence="6">The sequence shown here is derived from an EMBL/GenBank/DDBJ whole genome shotgun (WGS) entry which is preliminary data.</text>
</comment>
<dbReference type="Pfam" id="PF11705">
    <property type="entry name" value="RNA_pol_3_Rpc31"/>
    <property type="match status" value="1"/>
</dbReference>
<reference evidence="6 7" key="1">
    <citation type="journal article" date="2007" name="Proc. Natl. Acad. Sci. U.S.A.">
        <title>Dandruff-associated Malassezia genomes reveal convergent and divergent virulence traits shared with plant and human fungal pathogens.</title>
        <authorList>
            <person name="Xu J."/>
            <person name="Saunders C.W."/>
            <person name="Hu P."/>
            <person name="Grant R.A."/>
            <person name="Boekhout T."/>
            <person name="Kuramae E.E."/>
            <person name="Kronstad J.W."/>
            <person name="Deangelis Y.M."/>
            <person name="Reeder N.L."/>
            <person name="Johnstone K.R."/>
            <person name="Leland M."/>
            <person name="Fieno A.M."/>
            <person name="Begley W.M."/>
            <person name="Sun Y."/>
            <person name="Lacey M.P."/>
            <person name="Chaudhary T."/>
            <person name="Keough T."/>
            <person name="Chu L."/>
            <person name="Sears R."/>
            <person name="Yuan B."/>
            <person name="Dawson T.L.Jr."/>
        </authorList>
    </citation>
    <scope>NUCLEOTIDE SEQUENCE [LARGE SCALE GENOMIC DNA]</scope>
    <source>
        <strain evidence="7">ATCC MYA-4612 / CBS 7966</strain>
    </source>
</reference>
<evidence type="ECO:0000256" key="5">
    <source>
        <dbReference type="SAM" id="MobiDB-lite"/>
    </source>
</evidence>
<proteinExistence type="inferred from homology"/>
<keyword evidence="7" id="KW-1185">Reference proteome</keyword>
<dbReference type="VEuPathDB" id="FungiDB:MGL_3369"/>
<dbReference type="GO" id="GO:0006383">
    <property type="term" value="P:transcription by RNA polymerase III"/>
    <property type="evidence" value="ECO:0007669"/>
    <property type="project" value="UniProtKB-UniRule"/>
</dbReference>
<comment type="subunit">
    <text evidence="4">Component of the RNA polymerase III (Pol III) complex.</text>
</comment>
<dbReference type="STRING" id="425265.A8Q8Y4"/>
<evidence type="ECO:0000256" key="4">
    <source>
        <dbReference type="PIRNR" id="PIRNR000777"/>
    </source>
</evidence>
<feature type="compositionally biased region" description="Acidic residues" evidence="5">
    <location>
        <begin position="160"/>
        <end position="185"/>
    </location>
</feature>
<accession>A8Q8Y4</accession>
<dbReference type="InterPro" id="IPR024661">
    <property type="entry name" value="RNA_pol_III_Rpc31"/>
</dbReference>
<dbReference type="AlphaFoldDB" id="A8Q8Y4"/>
<protein>
    <recommendedName>
        <fullName evidence="4">DNA-directed RNA polymerase III subunit</fullName>
    </recommendedName>
</protein>
<dbReference type="OrthoDB" id="5377312at2759"/>
<evidence type="ECO:0000313" key="6">
    <source>
        <dbReference type="EMBL" id="EDP42120.1"/>
    </source>
</evidence>
<organism evidence="6 7">
    <name type="scientific">Malassezia globosa (strain ATCC MYA-4612 / CBS 7966)</name>
    <name type="common">Dandruff-associated fungus</name>
    <dbReference type="NCBI Taxonomy" id="425265"/>
    <lineage>
        <taxon>Eukaryota</taxon>
        <taxon>Fungi</taxon>
        <taxon>Dikarya</taxon>
        <taxon>Basidiomycota</taxon>
        <taxon>Ustilaginomycotina</taxon>
        <taxon>Malasseziomycetes</taxon>
        <taxon>Malasseziales</taxon>
        <taxon>Malasseziaceae</taxon>
        <taxon>Malassezia</taxon>
    </lineage>
</organism>
<dbReference type="OMA" id="TFIDFTI"/>
<dbReference type="GO" id="GO:0005666">
    <property type="term" value="C:RNA polymerase III complex"/>
    <property type="evidence" value="ECO:0007669"/>
    <property type="project" value="UniProtKB-UniRule"/>
</dbReference>
<comment type="similarity">
    <text evidence="2 4">Belongs to the eukaryotic RPC7 RNA polymerase subunit family.</text>
</comment>
<gene>
    <name evidence="6" type="ORF">MGL_3369</name>
</gene>
<evidence type="ECO:0000313" key="7">
    <source>
        <dbReference type="Proteomes" id="UP000008837"/>
    </source>
</evidence>